<dbReference type="NCBIfam" id="TIGR02159">
    <property type="entry name" value="PA_CoA_Oxy4"/>
    <property type="match status" value="1"/>
</dbReference>
<dbReference type="AlphaFoldDB" id="A0A2M8IW37"/>
<name>A0A2M8IW37_9RHOB</name>
<gene>
    <name evidence="3" type="primary">paaJ</name>
    <name evidence="3" type="ORF">CVM52_20690</name>
</gene>
<dbReference type="Proteomes" id="UP000231553">
    <property type="component" value="Unassembled WGS sequence"/>
</dbReference>
<dbReference type="SUPFAM" id="SSF117916">
    <property type="entry name" value="Fe-S cluster assembly (FSCA) domain-like"/>
    <property type="match status" value="1"/>
</dbReference>
<dbReference type="OrthoDB" id="3684942at2"/>
<dbReference type="InterPro" id="IPR011883">
    <property type="entry name" value="PaaD-like"/>
</dbReference>
<dbReference type="Pfam" id="PF01883">
    <property type="entry name" value="FeS_assembly_P"/>
    <property type="match status" value="1"/>
</dbReference>
<dbReference type="Gene3D" id="3.30.300.130">
    <property type="entry name" value="Fe-S cluster assembly (FSCA)"/>
    <property type="match status" value="1"/>
</dbReference>
<dbReference type="InterPro" id="IPR056572">
    <property type="entry name" value="Zn_ribbon_PaaD"/>
</dbReference>
<dbReference type="PANTHER" id="PTHR42831">
    <property type="entry name" value="FE-S PROTEIN MATURATION AUXILIARY FACTOR YITW"/>
    <property type="match status" value="1"/>
</dbReference>
<dbReference type="InterPro" id="IPR034904">
    <property type="entry name" value="FSCA_dom_sf"/>
</dbReference>
<feature type="domain" description="MIP18 family-like" evidence="1">
    <location>
        <begin position="7"/>
        <end position="69"/>
    </location>
</feature>
<proteinExistence type="predicted"/>
<dbReference type="EMBL" id="PGTB01000144">
    <property type="protein sequence ID" value="PJE34750.1"/>
    <property type="molecule type" value="Genomic_DNA"/>
</dbReference>
<sequence>MTRPSIDQIWQWLDTVPDPEIPVISLVDLGIIRNVGFEGDTCIVTVTPTYSGCPATAIINLDIETALRAKGLDRIELRRQLSPAWTTDWLSDKGRARLEDYGIAPPQPAGGPQRCPRCGGSHLEKLSQFGSTPCKAQWRCKDCLEPFDYFKCI</sequence>
<feature type="domain" description="PaaD zinc beta ribbon" evidence="2">
    <location>
        <begin position="114"/>
        <end position="151"/>
    </location>
</feature>
<dbReference type="InterPro" id="IPR002744">
    <property type="entry name" value="MIP18-like"/>
</dbReference>
<evidence type="ECO:0000259" key="1">
    <source>
        <dbReference type="Pfam" id="PF01883"/>
    </source>
</evidence>
<comment type="caution">
    <text evidence="3">The sequence shown here is derived from an EMBL/GenBank/DDBJ whole genome shotgun (WGS) entry which is preliminary data.</text>
</comment>
<evidence type="ECO:0000313" key="4">
    <source>
        <dbReference type="Proteomes" id="UP000231553"/>
    </source>
</evidence>
<dbReference type="Pfam" id="PF23451">
    <property type="entry name" value="Zn_ribbon_PaaD"/>
    <property type="match status" value="1"/>
</dbReference>
<dbReference type="RefSeq" id="WP_100164317.1">
    <property type="nucleotide sequence ID" value="NZ_PGTB01000144.1"/>
</dbReference>
<dbReference type="InterPro" id="IPR052339">
    <property type="entry name" value="Fe-S_Maturation_MIP18"/>
</dbReference>
<keyword evidence="4" id="KW-1185">Reference proteome</keyword>
<evidence type="ECO:0000259" key="2">
    <source>
        <dbReference type="Pfam" id="PF23451"/>
    </source>
</evidence>
<reference evidence="3 4" key="1">
    <citation type="journal article" date="2018" name="Int. J. Syst. Evol. Microbiol.">
        <title>Pseudooceanicola lipolyticus sp. nov., a marine alphaproteobacterium, reclassification of Oceanicola flagellatus as Pseudooceanicola flagellatus comb. nov. and emended description of the genus Pseudooceanicola.</title>
        <authorList>
            <person name="Huang M.-M."/>
            <person name="Guo L.-L."/>
            <person name="Wu Y.-H."/>
            <person name="Lai Q.-L."/>
            <person name="Shao Z.-Z."/>
            <person name="Wang C.-S."/>
            <person name="Wu M."/>
            <person name="Xu X.-W."/>
        </authorList>
    </citation>
    <scope>NUCLEOTIDE SEQUENCE [LARGE SCALE GENOMIC DNA]</scope>
    <source>
        <strain evidence="3 4">157</strain>
    </source>
</reference>
<dbReference type="PANTHER" id="PTHR42831:SF3">
    <property type="entry name" value="1,2-PHENYLACETYL-COA EPOXIDASE, SUBUNIT D-RELATED"/>
    <property type="match status" value="1"/>
</dbReference>
<organism evidence="3 4">
    <name type="scientific">Pseudooceanicola lipolyticus</name>
    <dbReference type="NCBI Taxonomy" id="2029104"/>
    <lineage>
        <taxon>Bacteria</taxon>
        <taxon>Pseudomonadati</taxon>
        <taxon>Pseudomonadota</taxon>
        <taxon>Alphaproteobacteria</taxon>
        <taxon>Rhodobacterales</taxon>
        <taxon>Paracoccaceae</taxon>
        <taxon>Pseudooceanicola</taxon>
    </lineage>
</organism>
<evidence type="ECO:0000313" key="3">
    <source>
        <dbReference type="EMBL" id="PJE34750.1"/>
    </source>
</evidence>
<accession>A0A2M8IW37</accession>
<protein>
    <submittedName>
        <fullName evidence="3">Phenylacetate-CoA oxygenase subunit PaaJ</fullName>
    </submittedName>
</protein>